<accession>A0ABN7Z0V0</accession>
<evidence type="ECO:0000313" key="3">
    <source>
        <dbReference type="Proteomes" id="UP000721236"/>
    </source>
</evidence>
<evidence type="ECO:0000256" key="1">
    <source>
        <dbReference type="SAM" id="MobiDB-lite"/>
    </source>
</evidence>
<evidence type="ECO:0000313" key="2">
    <source>
        <dbReference type="EMBL" id="CAG9179599.1"/>
    </source>
</evidence>
<organism evidence="2 3">
    <name type="scientific">Cupriavidus respiraculi</name>
    <dbReference type="NCBI Taxonomy" id="195930"/>
    <lineage>
        <taxon>Bacteria</taxon>
        <taxon>Pseudomonadati</taxon>
        <taxon>Pseudomonadota</taxon>
        <taxon>Betaproteobacteria</taxon>
        <taxon>Burkholderiales</taxon>
        <taxon>Burkholderiaceae</taxon>
        <taxon>Cupriavidus</taxon>
    </lineage>
</organism>
<dbReference type="EMBL" id="CAJZAH010000004">
    <property type="protein sequence ID" value="CAG9179599.1"/>
    <property type="molecule type" value="Genomic_DNA"/>
</dbReference>
<feature type="compositionally biased region" description="Polar residues" evidence="1">
    <location>
        <begin position="8"/>
        <end position="24"/>
    </location>
</feature>
<keyword evidence="3" id="KW-1185">Reference proteome</keyword>
<evidence type="ECO:0008006" key="4">
    <source>
        <dbReference type="Google" id="ProtNLM"/>
    </source>
</evidence>
<gene>
    <name evidence="2" type="ORF">LMG21510_03834</name>
</gene>
<proteinExistence type="predicted"/>
<sequence>MPFDRLSSLPTLSPSGQPTGSSLNVPPAGESAPATRHPIPVLRLTDLPSEILLQIARCLKRSEALLFSETARGILAALKVDIVDPVRLGGSIRWVTGLSRFQCALAAIMGAPGPCQRRLLKRLAERVSALPEHLRNAACDLLQPHRSLLAPSRARTQRHRPDGEWRRLRQSGAADDPDALLDRVLSLAPDAHLPLLAAWSASCSVASPAISAWNRILDATPPPARGQALLTVTADFPSWDQCEHAVQTIIAAVRQGLDTVGAVAEDYAAALAQEASRLPGYERWLSEKPLVQYWDDIFDLACRFPLPVQVQILSALTRTLDRDGPPKEGASPQAVPRWRRFIDDVLGRFAPGDATSILCGLASSSAAWRKHEGGEGAMPVVHALWATARTLPEACCAKLLSGIIASQAQDEDLSLALWDSAFHASEPCAPGAAAPLYLRLATAIRKLPEAARERCWDALCQRLAGVDDLLPVTHAVNELAQQPFATDSPGRRARLWHVARRLPADVRAAICKDMIVSYGITPALWQAQVLEMADLPPVARHGPAASLAYLLFRYDGDADVFTGAVPPSPDPAAPAVAQVPCNLGQSLARLSDILAMLPLKDRAGQLLSLSQMESSPPSYNEGRATRVVWLLEETIKLAPLHHHGIEVVTKLAMSAQRDCATEADLRRIFPPLLRAVAALPADARISALSSVAALVERLLPGDTRWMQAVVALTAGLPAADTLPAPSRKRKEPPR</sequence>
<name>A0ABN7Z0V0_9BURK</name>
<comment type="caution">
    <text evidence="2">The sequence shown here is derived from an EMBL/GenBank/DDBJ whole genome shotgun (WGS) entry which is preliminary data.</text>
</comment>
<dbReference type="Proteomes" id="UP000721236">
    <property type="component" value="Unassembled WGS sequence"/>
</dbReference>
<feature type="region of interest" description="Disordered" evidence="1">
    <location>
        <begin position="150"/>
        <end position="171"/>
    </location>
</feature>
<reference evidence="2 3" key="1">
    <citation type="submission" date="2021-08" db="EMBL/GenBank/DDBJ databases">
        <authorList>
            <person name="Peeters C."/>
        </authorList>
    </citation>
    <scope>NUCLEOTIDE SEQUENCE [LARGE SCALE GENOMIC DNA]</scope>
    <source>
        <strain evidence="2 3">LMG 21510</strain>
    </source>
</reference>
<protein>
    <recommendedName>
        <fullName evidence="4">F-box domain-containing protein</fullName>
    </recommendedName>
</protein>
<feature type="region of interest" description="Disordered" evidence="1">
    <location>
        <begin position="1"/>
        <end position="36"/>
    </location>
</feature>